<evidence type="ECO:0000313" key="2">
    <source>
        <dbReference type="Proteomes" id="UP001165289"/>
    </source>
</evidence>
<accession>A0AAV7JDE1</accession>
<sequence length="71" mass="7938">MAASHIHSKNELLADEYTNGEQIISTETEKAQENSEDFIVTDAIGLKTEIKVNSKSKKGKGRKKKDFDLDL</sequence>
<reference evidence="1 2" key="1">
    <citation type="journal article" date="2023" name="BMC Biol.">
        <title>The compact genome of the sponge Oopsacas minuta (Hexactinellida) is lacking key metazoan core genes.</title>
        <authorList>
            <person name="Santini S."/>
            <person name="Schenkelaars Q."/>
            <person name="Jourda C."/>
            <person name="Duchesne M."/>
            <person name="Belahbib H."/>
            <person name="Rocher C."/>
            <person name="Selva M."/>
            <person name="Riesgo A."/>
            <person name="Vervoort M."/>
            <person name="Leys S.P."/>
            <person name="Kodjabachian L."/>
            <person name="Le Bivic A."/>
            <person name="Borchiellini C."/>
            <person name="Claverie J.M."/>
            <person name="Renard E."/>
        </authorList>
    </citation>
    <scope>NUCLEOTIDE SEQUENCE [LARGE SCALE GENOMIC DNA]</scope>
    <source>
        <strain evidence="1">SPO-2</strain>
    </source>
</reference>
<evidence type="ECO:0000313" key="1">
    <source>
        <dbReference type="EMBL" id="KAI6646782.1"/>
    </source>
</evidence>
<gene>
    <name evidence="1" type="ORF">LOD99_9182</name>
</gene>
<dbReference type="AlphaFoldDB" id="A0AAV7JDE1"/>
<name>A0AAV7JDE1_9METZ</name>
<comment type="caution">
    <text evidence="1">The sequence shown here is derived from an EMBL/GenBank/DDBJ whole genome shotgun (WGS) entry which is preliminary data.</text>
</comment>
<keyword evidence="2" id="KW-1185">Reference proteome</keyword>
<proteinExistence type="predicted"/>
<dbReference type="EMBL" id="JAKMXF010000353">
    <property type="protein sequence ID" value="KAI6646782.1"/>
    <property type="molecule type" value="Genomic_DNA"/>
</dbReference>
<organism evidence="1 2">
    <name type="scientific">Oopsacas minuta</name>
    <dbReference type="NCBI Taxonomy" id="111878"/>
    <lineage>
        <taxon>Eukaryota</taxon>
        <taxon>Metazoa</taxon>
        <taxon>Porifera</taxon>
        <taxon>Hexactinellida</taxon>
        <taxon>Hexasterophora</taxon>
        <taxon>Lyssacinosida</taxon>
        <taxon>Leucopsacidae</taxon>
        <taxon>Oopsacas</taxon>
    </lineage>
</organism>
<protein>
    <submittedName>
        <fullName evidence="1">Uncharacterized protein</fullName>
    </submittedName>
</protein>
<dbReference type="Proteomes" id="UP001165289">
    <property type="component" value="Unassembled WGS sequence"/>
</dbReference>